<name>A0A6C0AFG7_9ZZZZ</name>
<organism evidence="1">
    <name type="scientific">viral metagenome</name>
    <dbReference type="NCBI Taxonomy" id="1070528"/>
    <lineage>
        <taxon>unclassified sequences</taxon>
        <taxon>metagenomes</taxon>
        <taxon>organismal metagenomes</taxon>
    </lineage>
</organism>
<protein>
    <submittedName>
        <fullName evidence="1">Uncharacterized protein</fullName>
    </submittedName>
</protein>
<accession>A0A6C0AFG7</accession>
<sequence>MFIFKHEKNIFYFLGGIFHYYKEHDVQPSIKFSEVVINLKFQF</sequence>
<dbReference type="AlphaFoldDB" id="A0A6C0AFG7"/>
<proteinExistence type="predicted"/>
<reference evidence="1" key="1">
    <citation type="journal article" date="2020" name="Nature">
        <title>Giant virus diversity and host interactions through global metagenomics.</title>
        <authorList>
            <person name="Schulz F."/>
            <person name="Roux S."/>
            <person name="Paez-Espino D."/>
            <person name="Jungbluth S."/>
            <person name="Walsh D.A."/>
            <person name="Denef V.J."/>
            <person name="McMahon K.D."/>
            <person name="Konstantinidis K.T."/>
            <person name="Eloe-Fadrosh E.A."/>
            <person name="Kyrpides N.C."/>
            <person name="Woyke T."/>
        </authorList>
    </citation>
    <scope>NUCLEOTIDE SEQUENCE</scope>
    <source>
        <strain evidence="1">GVMAG-S-1021933-23</strain>
    </source>
</reference>
<evidence type="ECO:0000313" key="1">
    <source>
        <dbReference type="EMBL" id="QHS78203.1"/>
    </source>
</evidence>
<dbReference type="EMBL" id="MN740595">
    <property type="protein sequence ID" value="QHS78203.1"/>
    <property type="molecule type" value="Genomic_DNA"/>
</dbReference>